<feature type="region of interest" description="Disordered" evidence="7">
    <location>
        <begin position="258"/>
        <end position="358"/>
    </location>
</feature>
<dbReference type="Pfam" id="PF04939">
    <property type="entry name" value="RRS1"/>
    <property type="match status" value="1"/>
</dbReference>
<keyword evidence="9" id="KW-1185">Reference proteome</keyword>
<organism evidence="8 9">
    <name type="scientific">Cronartium quercuum f. sp. fusiforme G11</name>
    <dbReference type="NCBI Taxonomy" id="708437"/>
    <lineage>
        <taxon>Eukaryota</taxon>
        <taxon>Fungi</taxon>
        <taxon>Dikarya</taxon>
        <taxon>Basidiomycota</taxon>
        <taxon>Pucciniomycotina</taxon>
        <taxon>Pucciniomycetes</taxon>
        <taxon>Pucciniales</taxon>
        <taxon>Coleosporiaceae</taxon>
        <taxon>Cronartium</taxon>
    </lineage>
</organism>
<sequence length="358" mass="39291">MADVSHILALKSQKKSVIVSPEIPIDLDVGLLAAFDPNPIDSPEYNTNREEYLQSTARDAVQTLINALFSLPTVSTNDGVLATLPASGPSTILPRAKPLPKPAPLTKWQKFANDKGIAPKAQRDKVVFDEEKQEWVNKWGWKGKNKDEETAWIREVKAGEADEEGGLERNKGKRARKERTLKNEKQRLKNVQRANAEIAKTTTTTILATANRSSTTISNKADARLAKREEQASRKGELQGLIQSTKKSTASLGKFDKKFASEPKPKGMKRKFEPTELPAKAERSGQLAVIDQLTKNPSAFKEKVAKRGKKTHSNEPGETDKTQGLLNTRKAIRAVTGGRGFGSSGGGFGKSEKLRKKA</sequence>
<dbReference type="OrthoDB" id="28455at2759"/>
<evidence type="ECO:0000313" key="9">
    <source>
        <dbReference type="Proteomes" id="UP000886653"/>
    </source>
</evidence>
<keyword evidence="4 5" id="KW-0539">Nucleus</keyword>
<feature type="compositionally biased region" description="Basic and acidic residues" evidence="7">
    <location>
        <begin position="312"/>
        <end position="321"/>
    </location>
</feature>
<proteinExistence type="inferred from homology"/>
<evidence type="ECO:0000256" key="4">
    <source>
        <dbReference type="ARBA" id="ARBA00023242"/>
    </source>
</evidence>
<dbReference type="EMBL" id="MU167220">
    <property type="protein sequence ID" value="KAG0150365.1"/>
    <property type="molecule type" value="Genomic_DNA"/>
</dbReference>
<evidence type="ECO:0000256" key="1">
    <source>
        <dbReference type="ARBA" id="ARBA00004123"/>
    </source>
</evidence>
<gene>
    <name evidence="8" type="ORF">CROQUDRAFT_38483</name>
</gene>
<protein>
    <recommendedName>
        <fullName evidence="5">Ribosome biogenesis regulatory protein</fullName>
    </recommendedName>
</protein>
<dbReference type="GO" id="GO:0042254">
    <property type="term" value="P:ribosome biogenesis"/>
    <property type="evidence" value="ECO:0007669"/>
    <property type="project" value="UniProtKB-KW"/>
</dbReference>
<evidence type="ECO:0000256" key="6">
    <source>
        <dbReference type="SAM" id="Coils"/>
    </source>
</evidence>
<keyword evidence="3 5" id="KW-0690">Ribosome biogenesis</keyword>
<reference evidence="8" key="1">
    <citation type="submission" date="2013-11" db="EMBL/GenBank/DDBJ databases">
        <title>Genome sequence of the fusiform rust pathogen reveals effectors for host alternation and coevolution with pine.</title>
        <authorList>
            <consortium name="DOE Joint Genome Institute"/>
            <person name="Smith K."/>
            <person name="Pendleton A."/>
            <person name="Kubisiak T."/>
            <person name="Anderson C."/>
            <person name="Salamov A."/>
            <person name="Aerts A."/>
            <person name="Riley R."/>
            <person name="Clum A."/>
            <person name="Lindquist E."/>
            <person name="Ence D."/>
            <person name="Campbell M."/>
            <person name="Kronenberg Z."/>
            <person name="Feau N."/>
            <person name="Dhillon B."/>
            <person name="Hamelin R."/>
            <person name="Burleigh J."/>
            <person name="Smith J."/>
            <person name="Yandell M."/>
            <person name="Nelson C."/>
            <person name="Grigoriev I."/>
            <person name="Davis J."/>
        </authorList>
    </citation>
    <scope>NUCLEOTIDE SEQUENCE</scope>
    <source>
        <strain evidence="8">G11</strain>
    </source>
</reference>
<feature type="compositionally biased region" description="Gly residues" evidence="7">
    <location>
        <begin position="337"/>
        <end position="349"/>
    </location>
</feature>
<dbReference type="AlphaFoldDB" id="A0A9P6NVS7"/>
<comment type="similarity">
    <text evidence="2 5">Belongs to the RRS1 family.</text>
</comment>
<comment type="caution">
    <text evidence="8">The sequence shown here is derived from an EMBL/GenBank/DDBJ whole genome shotgun (WGS) entry which is preliminary data.</text>
</comment>
<feature type="compositionally biased region" description="Basic and acidic residues" evidence="7">
    <location>
        <begin position="258"/>
        <end position="283"/>
    </location>
</feature>
<name>A0A9P6NVS7_9BASI</name>
<evidence type="ECO:0000256" key="2">
    <source>
        <dbReference type="ARBA" id="ARBA00010077"/>
    </source>
</evidence>
<evidence type="ECO:0000256" key="3">
    <source>
        <dbReference type="ARBA" id="ARBA00022517"/>
    </source>
</evidence>
<comment type="subcellular location">
    <subcellularLocation>
        <location evidence="1 5">Nucleus</location>
    </subcellularLocation>
</comment>
<dbReference type="Proteomes" id="UP000886653">
    <property type="component" value="Unassembled WGS sequence"/>
</dbReference>
<feature type="coiled-coil region" evidence="6">
    <location>
        <begin position="167"/>
        <end position="201"/>
    </location>
</feature>
<dbReference type="GO" id="GO:0005634">
    <property type="term" value="C:nucleus"/>
    <property type="evidence" value="ECO:0007669"/>
    <property type="project" value="UniProtKB-SubCell"/>
</dbReference>
<evidence type="ECO:0000256" key="7">
    <source>
        <dbReference type="SAM" id="MobiDB-lite"/>
    </source>
</evidence>
<comment type="function">
    <text evidence="5">Involved in ribosomal large subunit assembly.</text>
</comment>
<accession>A0A9P6NVS7</accession>
<keyword evidence="6" id="KW-0175">Coiled coil</keyword>
<dbReference type="InterPro" id="IPR007023">
    <property type="entry name" value="Ribosom_reg"/>
</dbReference>
<evidence type="ECO:0000313" key="8">
    <source>
        <dbReference type="EMBL" id="KAG0150365.1"/>
    </source>
</evidence>
<evidence type="ECO:0000256" key="5">
    <source>
        <dbReference type="RuleBase" id="RU364132"/>
    </source>
</evidence>